<keyword evidence="3" id="KW-1185">Reference proteome</keyword>
<feature type="region of interest" description="Disordered" evidence="1">
    <location>
        <begin position="99"/>
        <end position="125"/>
    </location>
</feature>
<evidence type="ECO:0000256" key="1">
    <source>
        <dbReference type="SAM" id="MobiDB-lite"/>
    </source>
</evidence>
<protein>
    <submittedName>
        <fullName evidence="2">Uncharacterized protein</fullName>
    </submittedName>
</protein>
<accession>A0A9D3ZFJ1</accession>
<dbReference type="Proteomes" id="UP000828251">
    <property type="component" value="Unassembled WGS sequence"/>
</dbReference>
<dbReference type="OrthoDB" id="10434954at2759"/>
<gene>
    <name evidence="2" type="ORF">J1N35_044098</name>
</gene>
<sequence length="178" mass="20141">MTSVTMVVMENHELRRQNLTEKRDRLKCFLCDSPHMLKKSLKKFAFKEKLIGKALVLDSSVRDVKAKEVKSEKNLVECFLCHGPHRLRKCPKISVIEGDDGADKEPKKLGSSKGKIETNRAKRSKKKQVKCFLCHGSHELRNCPKQADVKGNEISELDEPSEGLPPKEDMSLLSNLGE</sequence>
<evidence type="ECO:0000313" key="3">
    <source>
        <dbReference type="Proteomes" id="UP000828251"/>
    </source>
</evidence>
<feature type="region of interest" description="Disordered" evidence="1">
    <location>
        <begin position="146"/>
        <end position="178"/>
    </location>
</feature>
<evidence type="ECO:0000313" key="2">
    <source>
        <dbReference type="EMBL" id="KAH1031924.1"/>
    </source>
</evidence>
<dbReference type="AlphaFoldDB" id="A0A9D3ZFJ1"/>
<organism evidence="2 3">
    <name type="scientific">Gossypium stocksii</name>
    <dbReference type="NCBI Taxonomy" id="47602"/>
    <lineage>
        <taxon>Eukaryota</taxon>
        <taxon>Viridiplantae</taxon>
        <taxon>Streptophyta</taxon>
        <taxon>Embryophyta</taxon>
        <taxon>Tracheophyta</taxon>
        <taxon>Spermatophyta</taxon>
        <taxon>Magnoliopsida</taxon>
        <taxon>eudicotyledons</taxon>
        <taxon>Gunneridae</taxon>
        <taxon>Pentapetalae</taxon>
        <taxon>rosids</taxon>
        <taxon>malvids</taxon>
        <taxon>Malvales</taxon>
        <taxon>Malvaceae</taxon>
        <taxon>Malvoideae</taxon>
        <taxon>Gossypium</taxon>
    </lineage>
</organism>
<dbReference type="EMBL" id="JAIQCV010000013">
    <property type="protein sequence ID" value="KAH1031924.1"/>
    <property type="molecule type" value="Genomic_DNA"/>
</dbReference>
<name>A0A9D3ZFJ1_9ROSI</name>
<reference evidence="2 3" key="1">
    <citation type="journal article" date="2021" name="Plant Biotechnol. J.">
        <title>Multi-omics assisted identification of the key and species-specific regulatory components of drought-tolerant mechanisms in Gossypium stocksii.</title>
        <authorList>
            <person name="Yu D."/>
            <person name="Ke L."/>
            <person name="Zhang D."/>
            <person name="Wu Y."/>
            <person name="Sun Y."/>
            <person name="Mei J."/>
            <person name="Sun J."/>
            <person name="Sun Y."/>
        </authorList>
    </citation>
    <scope>NUCLEOTIDE SEQUENCE [LARGE SCALE GENOMIC DNA]</scope>
    <source>
        <strain evidence="3">cv. E1</strain>
        <tissue evidence="2">Leaf</tissue>
    </source>
</reference>
<proteinExistence type="predicted"/>
<feature type="compositionally biased region" description="Basic and acidic residues" evidence="1">
    <location>
        <begin position="101"/>
        <end position="120"/>
    </location>
</feature>
<comment type="caution">
    <text evidence="2">The sequence shown here is derived from an EMBL/GenBank/DDBJ whole genome shotgun (WGS) entry which is preliminary data.</text>
</comment>